<gene>
    <name evidence="1" type="ORF">OZSIB_0777</name>
</gene>
<dbReference type="Proteomes" id="UP000252355">
    <property type="component" value="Unassembled WGS sequence"/>
</dbReference>
<dbReference type="InterPro" id="IPR021377">
    <property type="entry name" value="DUF3006"/>
</dbReference>
<dbReference type="Pfam" id="PF11213">
    <property type="entry name" value="DUF3006"/>
    <property type="match status" value="1"/>
</dbReference>
<dbReference type="AlphaFoldDB" id="A0A367ZU20"/>
<evidence type="ECO:0008006" key="3">
    <source>
        <dbReference type="Google" id="ProtNLM"/>
    </source>
</evidence>
<comment type="caution">
    <text evidence="1">The sequence shown here is derived from an EMBL/GenBank/DDBJ whole genome shotgun (WGS) entry which is preliminary data.</text>
</comment>
<accession>A0A367ZU20</accession>
<proteinExistence type="predicted"/>
<sequence>MRAVIDSAKGPYFRCLLENGDLINVHKSLLPAGAHEGDILKVEFSLDQEGTRKQRELMAQMQG</sequence>
<dbReference type="Gene3D" id="6.20.120.50">
    <property type="match status" value="1"/>
</dbReference>
<reference evidence="1 2" key="1">
    <citation type="submission" date="2018-05" db="EMBL/GenBank/DDBJ databases">
        <title>A metagenomic window into the 2 km-deep terrestrial subsurface aquifer revealed taxonomically and functionally diverse microbial community comprising novel uncultured bacterial lineages.</title>
        <authorList>
            <person name="Kadnikov V.V."/>
            <person name="Mardanov A.V."/>
            <person name="Beletsky A.V."/>
            <person name="Banks D."/>
            <person name="Pimenov N.V."/>
            <person name="Frank Y.A."/>
            <person name="Karnachuk O.V."/>
            <person name="Ravin N.V."/>
        </authorList>
    </citation>
    <scope>NUCLEOTIDE SEQUENCE [LARGE SCALE GENOMIC DNA]</scope>
    <source>
        <strain evidence="1">BY5</strain>
    </source>
</reference>
<name>A0A367ZU20_9BACT</name>
<dbReference type="EMBL" id="QOQW01000001">
    <property type="protein sequence ID" value="RCK81643.1"/>
    <property type="molecule type" value="Genomic_DNA"/>
</dbReference>
<protein>
    <recommendedName>
        <fullName evidence="3">DUF3006 domain-containing protein</fullName>
    </recommendedName>
</protein>
<evidence type="ECO:0000313" key="2">
    <source>
        <dbReference type="Proteomes" id="UP000252355"/>
    </source>
</evidence>
<organism evidence="1 2">
    <name type="scientific">Candidatus Ozemobacter sibiricus</name>
    <dbReference type="NCBI Taxonomy" id="2268124"/>
    <lineage>
        <taxon>Bacteria</taxon>
        <taxon>Candidatus Ozemobacteria</taxon>
        <taxon>Candidatus Ozemobacterales</taxon>
        <taxon>Candidatus Ozemobacteraceae</taxon>
        <taxon>Candidatus Ozemobacter</taxon>
    </lineage>
</organism>
<evidence type="ECO:0000313" key="1">
    <source>
        <dbReference type="EMBL" id="RCK81643.1"/>
    </source>
</evidence>